<sequence>MNERKRVQLEGGGGVPRAITRLATSSELGVAARSGHLARRKNKARGAARPPRLLVPLSPQPLGRPASRGRDYPRHWPRREGCRSRRRSRPVV</sequence>
<accession>A0A8J2VVN4</accession>
<feature type="compositionally biased region" description="Basic and acidic residues" evidence="1">
    <location>
        <begin position="68"/>
        <end position="83"/>
    </location>
</feature>
<feature type="region of interest" description="Disordered" evidence="1">
    <location>
        <begin position="31"/>
        <end position="92"/>
    </location>
</feature>
<dbReference type="Proteomes" id="UP000789524">
    <property type="component" value="Unassembled WGS sequence"/>
</dbReference>
<evidence type="ECO:0000313" key="3">
    <source>
        <dbReference type="Proteomes" id="UP000789524"/>
    </source>
</evidence>
<protein>
    <submittedName>
        <fullName evidence="2">(African queen) hypothetical protein</fullName>
    </submittedName>
</protein>
<keyword evidence="3" id="KW-1185">Reference proteome</keyword>
<proteinExistence type="predicted"/>
<comment type="caution">
    <text evidence="2">The sequence shown here is derived from an EMBL/GenBank/DDBJ whole genome shotgun (WGS) entry which is preliminary data.</text>
</comment>
<dbReference type="EMBL" id="CAKASE010000043">
    <property type="protein sequence ID" value="CAG9559163.1"/>
    <property type="molecule type" value="Genomic_DNA"/>
</dbReference>
<name>A0A8J2VVN4_9NEOP</name>
<evidence type="ECO:0000313" key="2">
    <source>
        <dbReference type="EMBL" id="CAG9559163.1"/>
    </source>
</evidence>
<evidence type="ECO:0000256" key="1">
    <source>
        <dbReference type="SAM" id="MobiDB-lite"/>
    </source>
</evidence>
<dbReference type="AlphaFoldDB" id="A0A8J2VVN4"/>
<reference evidence="2" key="1">
    <citation type="submission" date="2021-09" db="EMBL/GenBank/DDBJ databases">
        <authorList>
            <person name="Martin H S."/>
        </authorList>
    </citation>
    <scope>NUCLEOTIDE SEQUENCE</scope>
</reference>
<feature type="compositionally biased region" description="Basic residues" evidence="1">
    <location>
        <begin position="36"/>
        <end position="46"/>
    </location>
</feature>
<organism evidence="2 3">
    <name type="scientific">Danaus chrysippus</name>
    <name type="common">African queen</name>
    <dbReference type="NCBI Taxonomy" id="151541"/>
    <lineage>
        <taxon>Eukaryota</taxon>
        <taxon>Metazoa</taxon>
        <taxon>Ecdysozoa</taxon>
        <taxon>Arthropoda</taxon>
        <taxon>Hexapoda</taxon>
        <taxon>Insecta</taxon>
        <taxon>Pterygota</taxon>
        <taxon>Neoptera</taxon>
        <taxon>Endopterygota</taxon>
        <taxon>Lepidoptera</taxon>
        <taxon>Glossata</taxon>
        <taxon>Ditrysia</taxon>
        <taxon>Papilionoidea</taxon>
        <taxon>Nymphalidae</taxon>
        <taxon>Danainae</taxon>
        <taxon>Danaini</taxon>
        <taxon>Danaina</taxon>
        <taxon>Danaus</taxon>
        <taxon>Anosia</taxon>
    </lineage>
</organism>
<gene>
    <name evidence="2" type="ORF">DCHRY22_LOCUS1077</name>
</gene>